<name>A0A0J7JD32_9GAMM</name>
<evidence type="ECO:0000256" key="1">
    <source>
        <dbReference type="SAM" id="SignalP"/>
    </source>
</evidence>
<feature type="chain" id="PRO_5005289356" description="DUF1090 domain-containing protein" evidence="1">
    <location>
        <begin position="20"/>
        <end position="86"/>
    </location>
</feature>
<keyword evidence="3" id="KW-1185">Reference proteome</keyword>
<gene>
    <name evidence="2" type="ORF">Msub_12216</name>
</gene>
<keyword evidence="1" id="KW-0732">Signal</keyword>
<accession>A0A0J7JD32</accession>
<sequence>MRYLFVLLAMLLFSSPAFSNQCPTLMKQVDSQLQSAELDATTRAEVEKLRAKGEALHKAGNHKESEKVLNQAIEKIDAAVEQAAGT</sequence>
<dbReference type="AlphaFoldDB" id="A0A0J7JD32"/>
<organism evidence="2 3">
    <name type="scientific">Marinobacter subterrani</name>
    <dbReference type="NCBI Taxonomy" id="1658765"/>
    <lineage>
        <taxon>Bacteria</taxon>
        <taxon>Pseudomonadati</taxon>
        <taxon>Pseudomonadota</taxon>
        <taxon>Gammaproteobacteria</taxon>
        <taxon>Pseudomonadales</taxon>
        <taxon>Marinobacteraceae</taxon>
        <taxon>Marinobacter</taxon>
    </lineage>
</organism>
<comment type="caution">
    <text evidence="2">The sequence shown here is derived from an EMBL/GenBank/DDBJ whole genome shotgun (WGS) entry which is preliminary data.</text>
</comment>
<evidence type="ECO:0000313" key="2">
    <source>
        <dbReference type="EMBL" id="KMQ76007.1"/>
    </source>
</evidence>
<evidence type="ECO:0000313" key="3">
    <source>
        <dbReference type="Proteomes" id="UP000036102"/>
    </source>
</evidence>
<dbReference type="Proteomes" id="UP000036102">
    <property type="component" value="Unassembled WGS sequence"/>
</dbReference>
<protein>
    <recommendedName>
        <fullName evidence="4">DUF1090 domain-containing protein</fullName>
    </recommendedName>
</protein>
<dbReference type="EMBL" id="LFBU01000001">
    <property type="protein sequence ID" value="KMQ76007.1"/>
    <property type="molecule type" value="Genomic_DNA"/>
</dbReference>
<evidence type="ECO:0008006" key="4">
    <source>
        <dbReference type="Google" id="ProtNLM"/>
    </source>
</evidence>
<dbReference type="RefSeq" id="WP_048496041.1">
    <property type="nucleotide sequence ID" value="NZ_JADQCF010000072.1"/>
</dbReference>
<feature type="signal peptide" evidence="1">
    <location>
        <begin position="1"/>
        <end position="19"/>
    </location>
</feature>
<reference evidence="2 3" key="1">
    <citation type="submission" date="2015-06" db="EMBL/GenBank/DDBJ databases">
        <title>Marinobacter subterrani, a genetically tractable neutrophilic iron-oxidizing strain isolated from the Soudan Iron Mine.</title>
        <authorList>
            <person name="Bonis B.M."/>
            <person name="Gralnick J.A."/>
        </authorList>
    </citation>
    <scope>NUCLEOTIDE SEQUENCE [LARGE SCALE GENOMIC DNA]</scope>
    <source>
        <strain evidence="2 3">JG233</strain>
    </source>
</reference>
<dbReference type="OrthoDB" id="8480939at2"/>
<proteinExistence type="predicted"/>